<organism evidence="1 2">
    <name type="scientific">Gossypium trilobum</name>
    <dbReference type="NCBI Taxonomy" id="34281"/>
    <lineage>
        <taxon>Eukaryota</taxon>
        <taxon>Viridiplantae</taxon>
        <taxon>Streptophyta</taxon>
        <taxon>Embryophyta</taxon>
        <taxon>Tracheophyta</taxon>
        <taxon>Spermatophyta</taxon>
        <taxon>Magnoliopsida</taxon>
        <taxon>eudicotyledons</taxon>
        <taxon>Gunneridae</taxon>
        <taxon>Pentapetalae</taxon>
        <taxon>rosids</taxon>
        <taxon>malvids</taxon>
        <taxon>Malvales</taxon>
        <taxon>Malvaceae</taxon>
        <taxon>Malvoideae</taxon>
        <taxon>Gossypium</taxon>
    </lineage>
</organism>
<evidence type="ECO:0008006" key="3">
    <source>
        <dbReference type="Google" id="ProtNLM"/>
    </source>
</evidence>
<dbReference type="InterPro" id="IPR011009">
    <property type="entry name" value="Kinase-like_dom_sf"/>
</dbReference>
<dbReference type="PANTHER" id="PTHR48055:SF55">
    <property type="entry name" value="PROTEIN KINASE DOMAIN-CONTAINING PROTEIN"/>
    <property type="match status" value="1"/>
</dbReference>
<dbReference type="Gene3D" id="1.10.510.10">
    <property type="entry name" value="Transferase(Phosphotransferase) domain 1"/>
    <property type="match status" value="1"/>
</dbReference>
<dbReference type="Proteomes" id="UP000593568">
    <property type="component" value="Unassembled WGS sequence"/>
</dbReference>
<dbReference type="AlphaFoldDB" id="A0A7J9FNA6"/>
<gene>
    <name evidence="1" type="ORF">Gotri_024843</name>
</gene>
<comment type="caution">
    <text evidence="1">The sequence shown here is derived from an EMBL/GenBank/DDBJ whole genome shotgun (WGS) entry which is preliminary data.</text>
</comment>
<reference evidence="1 2" key="1">
    <citation type="journal article" date="2019" name="Genome Biol. Evol.">
        <title>Insights into the evolution of the New World diploid cottons (Gossypium, subgenus Houzingenia) based on genome sequencing.</title>
        <authorList>
            <person name="Grover C.E."/>
            <person name="Arick M.A. 2nd"/>
            <person name="Thrash A."/>
            <person name="Conover J.L."/>
            <person name="Sanders W.S."/>
            <person name="Peterson D.G."/>
            <person name="Frelichowski J.E."/>
            <person name="Scheffler J.A."/>
            <person name="Scheffler B.E."/>
            <person name="Wendel J.F."/>
        </authorList>
    </citation>
    <scope>NUCLEOTIDE SEQUENCE [LARGE SCALE GENOMIC DNA]</scope>
    <source>
        <strain evidence="1">8</strain>
        <tissue evidence="1">Leaf</tissue>
    </source>
</reference>
<proteinExistence type="predicted"/>
<accession>A0A7J9FNA6</accession>
<keyword evidence="2" id="KW-1185">Reference proteome</keyword>
<sequence>MGSDLSMKGDVYSYGILLLEMFTGKRPTDERFKEGLSLQKHVKAALPNRVIEIIDPILLQESAKGGIIIDITLNENRLGNDRHLQCLNLIFEIGLTCSAQSPSERMDMSDVVTRFCSIRDKLLCPT</sequence>
<dbReference type="GO" id="GO:0016020">
    <property type="term" value="C:membrane"/>
    <property type="evidence" value="ECO:0007669"/>
    <property type="project" value="TreeGrafter"/>
</dbReference>
<dbReference type="EMBL" id="JABEZW010224445">
    <property type="protein sequence ID" value="MBA0786779.1"/>
    <property type="molecule type" value="Genomic_DNA"/>
</dbReference>
<dbReference type="SUPFAM" id="SSF56112">
    <property type="entry name" value="Protein kinase-like (PK-like)"/>
    <property type="match status" value="1"/>
</dbReference>
<dbReference type="PANTHER" id="PTHR48055">
    <property type="entry name" value="LEUCINE-RICH REPEAT RECEPTOR PROTEIN KINASE EMS1"/>
    <property type="match status" value="1"/>
</dbReference>
<name>A0A7J9FNA6_9ROSI</name>
<evidence type="ECO:0000313" key="2">
    <source>
        <dbReference type="Proteomes" id="UP000593568"/>
    </source>
</evidence>
<dbReference type="InterPro" id="IPR051564">
    <property type="entry name" value="LRR_receptor-like_kinase"/>
</dbReference>
<evidence type="ECO:0000313" key="1">
    <source>
        <dbReference type="EMBL" id="MBA0786779.1"/>
    </source>
</evidence>
<protein>
    <recommendedName>
        <fullName evidence="3">Protein kinase domain-containing protein</fullName>
    </recommendedName>
</protein>